<protein>
    <submittedName>
        <fullName evidence="1">Uncharacterized protein</fullName>
    </submittedName>
</protein>
<sequence>MFILLALFLWRLQDNRAYAHRVFEGRLAYSEVLASRRWHAGFGVDWDCSYAIVTLADPLPEAPPAPRDGPWYLSFGTDWKLTPAPELGDTTRDAIDSCSGYWRDDLGAELQAILDRPGAWYDRDAVGETVVIYAPADGLAARIRYGD</sequence>
<keyword evidence="2" id="KW-1185">Reference proteome</keyword>
<dbReference type="RefSeq" id="WP_327792420.1">
    <property type="nucleotide sequence ID" value="NZ_JADQAZ010000001.1"/>
</dbReference>
<dbReference type="EMBL" id="JADQAZ010000001">
    <property type="protein sequence ID" value="MBT0956211.1"/>
    <property type="molecule type" value="Genomic_DNA"/>
</dbReference>
<name>A0AAP2CPN4_9RHOB</name>
<gene>
    <name evidence="1" type="ORF">IV417_02330</name>
</gene>
<accession>A0AAP2CPN4</accession>
<evidence type="ECO:0000313" key="2">
    <source>
        <dbReference type="Proteomes" id="UP001315686"/>
    </source>
</evidence>
<evidence type="ECO:0000313" key="1">
    <source>
        <dbReference type="EMBL" id="MBT0956211.1"/>
    </source>
</evidence>
<comment type="caution">
    <text evidence="1">The sequence shown here is derived from an EMBL/GenBank/DDBJ whole genome shotgun (WGS) entry which is preliminary data.</text>
</comment>
<dbReference type="AlphaFoldDB" id="A0AAP2CPN4"/>
<dbReference type="Proteomes" id="UP001315686">
    <property type="component" value="Unassembled WGS sequence"/>
</dbReference>
<reference evidence="1 2" key="1">
    <citation type="journal article" date="2021" name="Arch. Microbiol.">
        <title>Harenicola maris gen. nov., sp. nov. isolated from the Sea of Japan shallow sediments.</title>
        <authorList>
            <person name="Romanenko L.A."/>
            <person name="Kurilenko V.V."/>
            <person name="Chernysheva N.Y."/>
            <person name="Tekutyeva L.A."/>
            <person name="Velansky P.V."/>
            <person name="Svetashev V.I."/>
            <person name="Isaeva M.P."/>
        </authorList>
    </citation>
    <scope>NUCLEOTIDE SEQUENCE [LARGE SCALE GENOMIC DNA]</scope>
    <source>
        <strain evidence="1 2">KMM 3653</strain>
    </source>
</reference>
<proteinExistence type="predicted"/>
<organism evidence="1 2">
    <name type="scientific">Harenicola maris</name>
    <dbReference type="NCBI Taxonomy" id="2841044"/>
    <lineage>
        <taxon>Bacteria</taxon>
        <taxon>Pseudomonadati</taxon>
        <taxon>Pseudomonadota</taxon>
        <taxon>Alphaproteobacteria</taxon>
        <taxon>Rhodobacterales</taxon>
        <taxon>Paracoccaceae</taxon>
        <taxon>Harenicola</taxon>
    </lineage>
</organism>